<reference evidence="1" key="1">
    <citation type="submission" date="2021-06" db="EMBL/GenBank/DDBJ databases">
        <authorList>
            <person name="Kallberg Y."/>
            <person name="Tangrot J."/>
            <person name="Rosling A."/>
        </authorList>
    </citation>
    <scope>NUCLEOTIDE SEQUENCE</scope>
    <source>
        <strain evidence="1">CL551</strain>
    </source>
</reference>
<evidence type="ECO:0000313" key="1">
    <source>
        <dbReference type="EMBL" id="CAG8437477.1"/>
    </source>
</evidence>
<dbReference type="EMBL" id="CAJVPV010000005">
    <property type="protein sequence ID" value="CAG8437477.1"/>
    <property type="molecule type" value="Genomic_DNA"/>
</dbReference>
<protein>
    <submittedName>
        <fullName evidence="1">9538_t:CDS:1</fullName>
    </submittedName>
</protein>
<sequence length="293" mass="33848">MTGYIVYLSYQNINQNPQIEEFIDNTANIYAPDGYPFSSDDCTSRLIYTSYTDESLTYEIVFRQEKFVIPDGGIDFDVYAVGNITDDVYLELVHSELDQELDSIKGTKKNQDLQSQLLDRYINENYYILSPNKSNLVFFESVRHEDFDGYSLLSIFSQLKYHTVSSRLVIKSFSNQSDSSFYGSLSVISQSSIEIVQKQTWNYDIPSIISTIGGTWTIVTTVYIFLFGIDPNSPQGIPRAIWRSFRKRKENKLDAERMRLLLEDYLVDIDDVIFHDTPDHDEDTPGEDKDIHV</sequence>
<organism evidence="1 2">
    <name type="scientific">Acaulospora morrowiae</name>
    <dbReference type="NCBI Taxonomy" id="94023"/>
    <lineage>
        <taxon>Eukaryota</taxon>
        <taxon>Fungi</taxon>
        <taxon>Fungi incertae sedis</taxon>
        <taxon>Mucoromycota</taxon>
        <taxon>Glomeromycotina</taxon>
        <taxon>Glomeromycetes</taxon>
        <taxon>Diversisporales</taxon>
        <taxon>Acaulosporaceae</taxon>
        <taxon>Acaulospora</taxon>
    </lineage>
</organism>
<accession>A0A9N8YLQ1</accession>
<keyword evidence="2" id="KW-1185">Reference proteome</keyword>
<proteinExistence type="predicted"/>
<dbReference type="Proteomes" id="UP000789342">
    <property type="component" value="Unassembled WGS sequence"/>
</dbReference>
<comment type="caution">
    <text evidence="1">The sequence shown here is derived from an EMBL/GenBank/DDBJ whole genome shotgun (WGS) entry which is preliminary data.</text>
</comment>
<evidence type="ECO:0000313" key="2">
    <source>
        <dbReference type="Proteomes" id="UP000789342"/>
    </source>
</evidence>
<dbReference type="AlphaFoldDB" id="A0A9N8YLQ1"/>
<name>A0A9N8YLQ1_9GLOM</name>
<gene>
    <name evidence="1" type="ORF">AMORRO_LOCUS17</name>
</gene>